<keyword evidence="2" id="KW-1185">Reference proteome</keyword>
<proteinExistence type="predicted"/>
<gene>
    <name evidence="1" type="ORF">HPB47_001882</name>
</gene>
<evidence type="ECO:0000313" key="2">
    <source>
        <dbReference type="Proteomes" id="UP000805193"/>
    </source>
</evidence>
<evidence type="ECO:0000313" key="1">
    <source>
        <dbReference type="EMBL" id="KAG0422278.1"/>
    </source>
</evidence>
<reference evidence="1 2" key="1">
    <citation type="journal article" date="2020" name="Cell">
        <title>Large-Scale Comparative Analyses of Tick Genomes Elucidate Their Genetic Diversity and Vector Capacities.</title>
        <authorList>
            <consortium name="Tick Genome and Microbiome Consortium (TIGMIC)"/>
            <person name="Jia N."/>
            <person name="Wang J."/>
            <person name="Shi W."/>
            <person name="Du L."/>
            <person name="Sun Y."/>
            <person name="Zhan W."/>
            <person name="Jiang J.F."/>
            <person name="Wang Q."/>
            <person name="Zhang B."/>
            <person name="Ji P."/>
            <person name="Bell-Sakyi L."/>
            <person name="Cui X.M."/>
            <person name="Yuan T.T."/>
            <person name="Jiang B.G."/>
            <person name="Yang W.F."/>
            <person name="Lam T.T."/>
            <person name="Chang Q.C."/>
            <person name="Ding S.J."/>
            <person name="Wang X.J."/>
            <person name="Zhu J.G."/>
            <person name="Ruan X.D."/>
            <person name="Zhao L."/>
            <person name="Wei J.T."/>
            <person name="Ye R.Z."/>
            <person name="Que T.C."/>
            <person name="Du C.H."/>
            <person name="Zhou Y.H."/>
            <person name="Cheng J.X."/>
            <person name="Dai P.F."/>
            <person name="Guo W.B."/>
            <person name="Han X.H."/>
            <person name="Huang E.J."/>
            <person name="Li L.F."/>
            <person name="Wei W."/>
            <person name="Gao Y.C."/>
            <person name="Liu J.Z."/>
            <person name="Shao H.Z."/>
            <person name="Wang X."/>
            <person name="Wang C.C."/>
            <person name="Yang T.C."/>
            <person name="Huo Q.B."/>
            <person name="Li W."/>
            <person name="Chen H.Y."/>
            <person name="Chen S.E."/>
            <person name="Zhou L.G."/>
            <person name="Ni X.B."/>
            <person name="Tian J.H."/>
            <person name="Sheng Y."/>
            <person name="Liu T."/>
            <person name="Pan Y.S."/>
            <person name="Xia L.Y."/>
            <person name="Li J."/>
            <person name="Zhao F."/>
            <person name="Cao W.C."/>
        </authorList>
    </citation>
    <scope>NUCLEOTIDE SEQUENCE [LARGE SCALE GENOMIC DNA]</scope>
    <source>
        <strain evidence="1">Iper-2018</strain>
    </source>
</reference>
<organism evidence="1 2">
    <name type="scientific">Ixodes persulcatus</name>
    <name type="common">Taiga tick</name>
    <dbReference type="NCBI Taxonomy" id="34615"/>
    <lineage>
        <taxon>Eukaryota</taxon>
        <taxon>Metazoa</taxon>
        <taxon>Ecdysozoa</taxon>
        <taxon>Arthropoda</taxon>
        <taxon>Chelicerata</taxon>
        <taxon>Arachnida</taxon>
        <taxon>Acari</taxon>
        <taxon>Parasitiformes</taxon>
        <taxon>Ixodida</taxon>
        <taxon>Ixodoidea</taxon>
        <taxon>Ixodidae</taxon>
        <taxon>Ixodinae</taxon>
        <taxon>Ixodes</taxon>
    </lineage>
</organism>
<comment type="caution">
    <text evidence="1">The sequence shown here is derived from an EMBL/GenBank/DDBJ whole genome shotgun (WGS) entry which is preliminary data.</text>
</comment>
<protein>
    <submittedName>
        <fullName evidence="1">Uncharacterized protein</fullName>
    </submittedName>
</protein>
<accession>A0AC60PP86</accession>
<name>A0AC60PP86_IXOPE</name>
<dbReference type="Proteomes" id="UP000805193">
    <property type="component" value="Unassembled WGS sequence"/>
</dbReference>
<sequence>MIIIHRTSRRIASKKVCKLSKELQVKKKRLDYDTDSEDGDILTDRITHIYGDQCNLKQMKR</sequence>
<dbReference type="EMBL" id="JABSTQ010010255">
    <property type="protein sequence ID" value="KAG0422278.1"/>
    <property type="molecule type" value="Genomic_DNA"/>
</dbReference>